<evidence type="ECO:0000256" key="1">
    <source>
        <dbReference type="SAM" id="MobiDB-lite"/>
    </source>
</evidence>
<feature type="region of interest" description="Disordered" evidence="1">
    <location>
        <begin position="26"/>
        <end position="58"/>
    </location>
</feature>
<evidence type="ECO:0000313" key="2">
    <source>
        <dbReference type="EMBL" id="CAD8104864.1"/>
    </source>
</evidence>
<reference evidence="2" key="1">
    <citation type="submission" date="2021-01" db="EMBL/GenBank/DDBJ databases">
        <authorList>
            <consortium name="Genoscope - CEA"/>
            <person name="William W."/>
        </authorList>
    </citation>
    <scope>NUCLEOTIDE SEQUENCE</scope>
</reference>
<keyword evidence="3" id="KW-1185">Reference proteome</keyword>
<accession>A0A8S1PPR3</accession>
<dbReference type="EMBL" id="CAJJDN010000083">
    <property type="protein sequence ID" value="CAD8104864.1"/>
    <property type="molecule type" value="Genomic_DNA"/>
</dbReference>
<organism evidence="2 3">
    <name type="scientific">Paramecium sonneborni</name>
    <dbReference type="NCBI Taxonomy" id="65129"/>
    <lineage>
        <taxon>Eukaryota</taxon>
        <taxon>Sar</taxon>
        <taxon>Alveolata</taxon>
        <taxon>Ciliophora</taxon>
        <taxon>Intramacronucleata</taxon>
        <taxon>Oligohymenophorea</taxon>
        <taxon>Peniculida</taxon>
        <taxon>Parameciidae</taxon>
        <taxon>Paramecium</taxon>
    </lineage>
</organism>
<comment type="caution">
    <text evidence="2">The sequence shown here is derived from an EMBL/GenBank/DDBJ whole genome shotgun (WGS) entry which is preliminary data.</text>
</comment>
<dbReference type="Proteomes" id="UP000692954">
    <property type="component" value="Unassembled WGS sequence"/>
</dbReference>
<dbReference type="AlphaFoldDB" id="A0A8S1PPR3"/>
<proteinExistence type="predicted"/>
<protein>
    <submittedName>
        <fullName evidence="2">Uncharacterized protein</fullName>
    </submittedName>
</protein>
<evidence type="ECO:0000313" key="3">
    <source>
        <dbReference type="Proteomes" id="UP000692954"/>
    </source>
</evidence>
<sequence>MSNQHTQSYKSSIIYTPIPLKLSLSLSSSSRQSSNSNILEESTSKQESSLTHSQSPRRILLTKFEQDNHERPENPMTKDQKFKELQNLFLTFDSDSFIQEVKWFD</sequence>
<feature type="compositionally biased region" description="Polar residues" evidence="1">
    <location>
        <begin position="37"/>
        <end position="56"/>
    </location>
</feature>
<gene>
    <name evidence="2" type="ORF">PSON_ATCC_30995.1.T0830058</name>
</gene>
<dbReference type="OrthoDB" id="306452at2759"/>
<name>A0A8S1PPR3_9CILI</name>
<feature type="compositionally biased region" description="Low complexity" evidence="1">
    <location>
        <begin position="26"/>
        <end position="36"/>
    </location>
</feature>